<evidence type="ECO:0008006" key="4">
    <source>
        <dbReference type="Google" id="ProtNLM"/>
    </source>
</evidence>
<dbReference type="AlphaFoldDB" id="A0A1H7YE46"/>
<dbReference type="RefSeq" id="WP_089915348.1">
    <property type="nucleotide sequence ID" value="NZ_FOBB01000004.1"/>
</dbReference>
<name>A0A1H7YE46_9BACT</name>
<keyword evidence="3" id="KW-1185">Reference proteome</keyword>
<feature type="chain" id="PRO_5011536851" description="SH3 domain-containing protein" evidence="1">
    <location>
        <begin position="21"/>
        <end position="318"/>
    </location>
</feature>
<feature type="signal peptide" evidence="1">
    <location>
        <begin position="1"/>
        <end position="20"/>
    </location>
</feature>
<protein>
    <recommendedName>
        <fullName evidence="4">SH3 domain-containing protein</fullName>
    </recommendedName>
</protein>
<dbReference type="Proteomes" id="UP000198984">
    <property type="component" value="Unassembled WGS sequence"/>
</dbReference>
<keyword evidence="1" id="KW-0732">Signal</keyword>
<evidence type="ECO:0000313" key="2">
    <source>
        <dbReference type="EMBL" id="SEM43587.1"/>
    </source>
</evidence>
<evidence type="ECO:0000256" key="1">
    <source>
        <dbReference type="SAM" id="SignalP"/>
    </source>
</evidence>
<reference evidence="2 3" key="1">
    <citation type="submission" date="2016-10" db="EMBL/GenBank/DDBJ databases">
        <authorList>
            <person name="de Groot N.N."/>
        </authorList>
    </citation>
    <scope>NUCLEOTIDE SEQUENCE [LARGE SCALE GENOMIC DNA]</scope>
    <source>
        <strain evidence="2 3">DSM 21039</strain>
    </source>
</reference>
<evidence type="ECO:0000313" key="3">
    <source>
        <dbReference type="Proteomes" id="UP000198984"/>
    </source>
</evidence>
<accession>A0A1H7YE46</accession>
<dbReference type="OrthoDB" id="744342at2"/>
<organism evidence="2 3">
    <name type="scientific">Chitinophaga rupis</name>
    <dbReference type="NCBI Taxonomy" id="573321"/>
    <lineage>
        <taxon>Bacteria</taxon>
        <taxon>Pseudomonadati</taxon>
        <taxon>Bacteroidota</taxon>
        <taxon>Chitinophagia</taxon>
        <taxon>Chitinophagales</taxon>
        <taxon>Chitinophagaceae</taxon>
        <taxon>Chitinophaga</taxon>
    </lineage>
</organism>
<proteinExistence type="predicted"/>
<dbReference type="EMBL" id="FOBB01000004">
    <property type="protein sequence ID" value="SEM43587.1"/>
    <property type="molecule type" value="Genomic_DNA"/>
</dbReference>
<gene>
    <name evidence="2" type="ORF">SAMN04488505_104394</name>
</gene>
<sequence length="318" mass="35670">MKQLFSFLLLAIGLQTIVQAQSGEDLQKKTISDTILQHRTLTVPSPFNAQKALQQLFPGKYYNLSKDNYKNELINWDCKTCAVKKYPDVNEDAAGDFPFSEGVATRLINEISYQDSSGRQFKVICFNHSEYDPEGMQVSRFTGGLLGLAKFEQHESSWDLVAFQPAVAAYGAFSQCPAPKLLQIGKDQFAFILKHLNGPGGGPFDGDYYLIAGLNGSYQQIMAAYGIERTETTAEEGYSFWSSEYKVPASDKKYFRDIIITTKGTYRSTDPDAERLPEELRNLVKGKKTARFTLEQCYVYKGSKGYVLQQPITASLTH</sequence>